<dbReference type="Pfam" id="PF05656">
    <property type="entry name" value="DUF805"/>
    <property type="match status" value="1"/>
</dbReference>
<feature type="transmembrane region" description="Helical" evidence="1">
    <location>
        <begin position="20"/>
        <end position="38"/>
    </location>
</feature>
<evidence type="ECO:0008006" key="4">
    <source>
        <dbReference type="Google" id="ProtNLM"/>
    </source>
</evidence>
<protein>
    <recommendedName>
        <fullName evidence="4">DUF805 domain-containing protein</fullName>
    </recommendedName>
</protein>
<sequence length="154" mass="16630">MPRVLVQLFRERGRLRRLPYWLGLLLVAGCFALGIRVFETLQLGAGLRRSGLLAFFAILLAWLAGRRLSDIGASPWIARAVIFASGAAPSVLYYLAMNDRVPLGIAITLTSAAMMFASACLLVLGLIPGGRGANRYGPTPEERKALANAARAFE</sequence>
<keyword evidence="1" id="KW-0472">Membrane</keyword>
<dbReference type="RefSeq" id="WP_105865541.1">
    <property type="nucleotide sequence ID" value="NZ_PUEJ01000016.1"/>
</dbReference>
<name>A0A2S9Q496_9HYPH</name>
<dbReference type="GO" id="GO:0016020">
    <property type="term" value="C:membrane"/>
    <property type="evidence" value="ECO:0007669"/>
    <property type="project" value="InterPro"/>
</dbReference>
<feature type="transmembrane region" description="Helical" evidence="1">
    <location>
        <begin position="103"/>
        <end position="127"/>
    </location>
</feature>
<dbReference type="OrthoDB" id="9812349at2"/>
<organism evidence="2 3">
    <name type="scientific">Labrys okinawensis</name>
    <dbReference type="NCBI Taxonomy" id="346911"/>
    <lineage>
        <taxon>Bacteria</taxon>
        <taxon>Pseudomonadati</taxon>
        <taxon>Pseudomonadota</taxon>
        <taxon>Alphaproteobacteria</taxon>
        <taxon>Hyphomicrobiales</taxon>
        <taxon>Xanthobacteraceae</taxon>
        <taxon>Labrys</taxon>
    </lineage>
</organism>
<dbReference type="EMBL" id="PUEJ01000016">
    <property type="protein sequence ID" value="PRH84114.1"/>
    <property type="molecule type" value="Genomic_DNA"/>
</dbReference>
<gene>
    <name evidence="2" type="ORF">C5L14_29000</name>
</gene>
<feature type="transmembrane region" description="Helical" evidence="1">
    <location>
        <begin position="76"/>
        <end position="97"/>
    </location>
</feature>
<comment type="caution">
    <text evidence="2">The sequence shown here is derived from an EMBL/GenBank/DDBJ whole genome shotgun (WGS) entry which is preliminary data.</text>
</comment>
<dbReference type="AlphaFoldDB" id="A0A2S9Q496"/>
<keyword evidence="1" id="KW-1133">Transmembrane helix</keyword>
<proteinExistence type="predicted"/>
<reference evidence="2 3" key="1">
    <citation type="submission" date="2018-02" db="EMBL/GenBank/DDBJ databases">
        <title>Whole genome sequencing of endophytic bacterium.</title>
        <authorList>
            <person name="Eedara R."/>
            <person name="Podile A.R."/>
        </authorList>
    </citation>
    <scope>NUCLEOTIDE SEQUENCE [LARGE SCALE GENOMIC DNA]</scope>
    <source>
        <strain evidence="2 3">RP1T</strain>
    </source>
</reference>
<evidence type="ECO:0000256" key="1">
    <source>
        <dbReference type="SAM" id="Phobius"/>
    </source>
</evidence>
<dbReference type="PROSITE" id="PS51257">
    <property type="entry name" value="PROKAR_LIPOPROTEIN"/>
    <property type="match status" value="1"/>
</dbReference>
<evidence type="ECO:0000313" key="2">
    <source>
        <dbReference type="EMBL" id="PRH84114.1"/>
    </source>
</evidence>
<keyword evidence="1" id="KW-0812">Transmembrane</keyword>
<feature type="transmembrane region" description="Helical" evidence="1">
    <location>
        <begin position="44"/>
        <end position="64"/>
    </location>
</feature>
<accession>A0A2S9Q496</accession>
<evidence type="ECO:0000313" key="3">
    <source>
        <dbReference type="Proteomes" id="UP000237682"/>
    </source>
</evidence>
<dbReference type="InterPro" id="IPR008523">
    <property type="entry name" value="DUF805"/>
</dbReference>
<keyword evidence="3" id="KW-1185">Reference proteome</keyword>
<dbReference type="Proteomes" id="UP000237682">
    <property type="component" value="Unassembled WGS sequence"/>
</dbReference>